<dbReference type="EC" id="1.4.3.16" evidence="4 10"/>
<dbReference type="PRINTS" id="PR00368">
    <property type="entry name" value="FADPNR"/>
</dbReference>
<evidence type="ECO:0000256" key="7">
    <source>
        <dbReference type="ARBA" id="ARBA00022827"/>
    </source>
</evidence>
<dbReference type="Gene3D" id="1.20.58.100">
    <property type="entry name" value="Fumarate reductase/succinate dehydrogenase flavoprotein-like, C-terminal domain"/>
    <property type="match status" value="1"/>
</dbReference>
<evidence type="ECO:0000256" key="10">
    <source>
        <dbReference type="NCBIfam" id="TIGR00551"/>
    </source>
</evidence>
<evidence type="ECO:0000256" key="5">
    <source>
        <dbReference type="ARBA" id="ARBA00022630"/>
    </source>
</evidence>
<evidence type="ECO:0000256" key="9">
    <source>
        <dbReference type="ARBA" id="ARBA00048305"/>
    </source>
</evidence>
<dbReference type="NCBIfam" id="TIGR00551">
    <property type="entry name" value="nadB"/>
    <property type="match status" value="1"/>
</dbReference>
<evidence type="ECO:0000313" key="13">
    <source>
        <dbReference type="EMBL" id="SBV98695.1"/>
    </source>
</evidence>
<comment type="subcellular location">
    <subcellularLocation>
        <location evidence="11">Cytoplasm</location>
    </subcellularLocation>
</comment>
<evidence type="ECO:0000256" key="6">
    <source>
        <dbReference type="ARBA" id="ARBA00022642"/>
    </source>
</evidence>
<keyword evidence="7 11" id="KW-0274">FAD</keyword>
<dbReference type="InterPro" id="IPR005288">
    <property type="entry name" value="NadB"/>
</dbReference>
<keyword evidence="5 11" id="KW-0285">Flavoprotein</keyword>
<dbReference type="SUPFAM" id="SSF46977">
    <property type="entry name" value="Succinate dehydrogenase/fumarate reductase flavoprotein C-terminal domain"/>
    <property type="match status" value="1"/>
</dbReference>
<dbReference type="InterPro" id="IPR003953">
    <property type="entry name" value="FAD-dep_OxRdtase_2_FAD-bd"/>
</dbReference>
<evidence type="ECO:0000256" key="3">
    <source>
        <dbReference type="ARBA" id="ARBA00008562"/>
    </source>
</evidence>
<dbReference type="PROSITE" id="PS51257">
    <property type="entry name" value="PROKAR_LIPOPROTEIN"/>
    <property type="match status" value="1"/>
</dbReference>
<comment type="cofactor">
    <cofactor evidence="1 11">
        <name>FAD</name>
        <dbReference type="ChEBI" id="CHEBI:57692"/>
    </cofactor>
</comment>
<dbReference type="InterPro" id="IPR027477">
    <property type="entry name" value="Succ_DH/fumarate_Rdtase_cat_sf"/>
</dbReference>
<gene>
    <name evidence="13" type="primary">nadB</name>
    <name evidence="13" type="ORF">KL86DPRO_11432</name>
</gene>
<dbReference type="EMBL" id="FLUQ01000001">
    <property type="protein sequence ID" value="SBV98695.1"/>
    <property type="molecule type" value="Genomic_DNA"/>
</dbReference>
<comment type="function">
    <text evidence="11">Catalyzes the oxidation of L-aspartate to iminoaspartate.</text>
</comment>
<dbReference type="GO" id="GO:0008734">
    <property type="term" value="F:L-aspartate oxidase activity"/>
    <property type="evidence" value="ECO:0007669"/>
    <property type="project" value="UniProtKB-UniRule"/>
</dbReference>
<reference evidence="13" key="1">
    <citation type="submission" date="2016-04" db="EMBL/GenBank/DDBJ databases">
        <authorList>
            <person name="Evans L.H."/>
            <person name="Alamgir A."/>
            <person name="Owens N."/>
            <person name="Weber N.D."/>
            <person name="Virtaneva K."/>
            <person name="Barbian K."/>
            <person name="Babar A."/>
            <person name="Rosenke K."/>
        </authorList>
    </citation>
    <scope>NUCLEOTIDE SEQUENCE</scope>
    <source>
        <strain evidence="13">86</strain>
    </source>
</reference>
<comment type="catalytic activity">
    <reaction evidence="9">
        <text>L-aspartate + O2 = iminosuccinate + H2O2</text>
        <dbReference type="Rhea" id="RHEA:25876"/>
        <dbReference type="ChEBI" id="CHEBI:15379"/>
        <dbReference type="ChEBI" id="CHEBI:16240"/>
        <dbReference type="ChEBI" id="CHEBI:29991"/>
        <dbReference type="ChEBI" id="CHEBI:77875"/>
        <dbReference type="EC" id="1.4.3.16"/>
    </reaction>
    <physiologicalReaction direction="left-to-right" evidence="9">
        <dbReference type="Rhea" id="RHEA:25877"/>
    </physiologicalReaction>
</comment>
<dbReference type="UniPathway" id="UPA00253">
    <property type="reaction ID" value="UER00326"/>
</dbReference>
<dbReference type="Pfam" id="PF00890">
    <property type="entry name" value="FAD_binding_2"/>
    <property type="match status" value="1"/>
</dbReference>
<accession>A0A212JHH2</accession>
<dbReference type="Gene3D" id="3.50.50.60">
    <property type="entry name" value="FAD/NAD(P)-binding domain"/>
    <property type="match status" value="1"/>
</dbReference>
<dbReference type="PANTHER" id="PTHR42716:SF2">
    <property type="entry name" value="L-ASPARTATE OXIDASE, CHLOROPLASTIC"/>
    <property type="match status" value="1"/>
</dbReference>
<evidence type="ECO:0000256" key="8">
    <source>
        <dbReference type="ARBA" id="ARBA00023002"/>
    </source>
</evidence>
<dbReference type="InterPro" id="IPR037099">
    <property type="entry name" value="Fum_R/Succ_DH_flav-like_C_sf"/>
</dbReference>
<protein>
    <recommendedName>
        <fullName evidence="4 10">L-aspartate oxidase</fullName>
        <ecNumber evidence="4 10">1.4.3.16</ecNumber>
    </recommendedName>
</protein>
<dbReference type="GO" id="GO:0009435">
    <property type="term" value="P:NAD+ biosynthetic process"/>
    <property type="evidence" value="ECO:0007669"/>
    <property type="project" value="UniProtKB-UniPathway"/>
</dbReference>
<keyword evidence="6 11" id="KW-0662">Pyridine nucleotide biosynthesis</keyword>
<comment type="similarity">
    <text evidence="3 11">Belongs to the FAD-dependent oxidoreductase 2 family. NadB subfamily.</text>
</comment>
<dbReference type="FunFam" id="3.90.700.10:FF:000002">
    <property type="entry name" value="L-aspartate oxidase"/>
    <property type="match status" value="1"/>
</dbReference>
<dbReference type="GO" id="GO:0005737">
    <property type="term" value="C:cytoplasm"/>
    <property type="evidence" value="ECO:0007669"/>
    <property type="project" value="UniProtKB-SubCell"/>
</dbReference>
<dbReference type="InterPro" id="IPR036188">
    <property type="entry name" value="FAD/NAD-bd_sf"/>
</dbReference>
<evidence type="ECO:0000256" key="4">
    <source>
        <dbReference type="ARBA" id="ARBA00012173"/>
    </source>
</evidence>
<keyword evidence="8 11" id="KW-0560">Oxidoreductase</keyword>
<evidence type="ECO:0000256" key="11">
    <source>
        <dbReference type="RuleBase" id="RU362049"/>
    </source>
</evidence>
<proteinExistence type="inferred from homology"/>
<dbReference type="SUPFAM" id="SSF51905">
    <property type="entry name" value="FAD/NAD(P)-binding domain"/>
    <property type="match status" value="1"/>
</dbReference>
<comment type="pathway">
    <text evidence="2 11">Cofactor biosynthesis; NAD(+) biosynthesis; iminoaspartate from L-aspartate (oxidase route): step 1/1.</text>
</comment>
<dbReference type="AlphaFoldDB" id="A0A212JHH2"/>
<name>A0A212JHH2_9DELT</name>
<dbReference type="SUPFAM" id="SSF56425">
    <property type="entry name" value="Succinate dehydrogenase/fumarate reductase flavoprotein, catalytic domain"/>
    <property type="match status" value="1"/>
</dbReference>
<feature type="domain" description="FAD-dependent oxidoreductase 2 FAD-binding" evidence="12">
    <location>
        <begin position="10"/>
        <end position="399"/>
    </location>
</feature>
<evidence type="ECO:0000256" key="2">
    <source>
        <dbReference type="ARBA" id="ARBA00004950"/>
    </source>
</evidence>
<dbReference type="PANTHER" id="PTHR42716">
    <property type="entry name" value="L-ASPARTATE OXIDASE"/>
    <property type="match status" value="1"/>
</dbReference>
<organism evidence="13">
    <name type="scientific">uncultured delta proteobacterium</name>
    <dbReference type="NCBI Taxonomy" id="34034"/>
    <lineage>
        <taxon>Bacteria</taxon>
        <taxon>Deltaproteobacteria</taxon>
        <taxon>environmental samples</taxon>
    </lineage>
</organism>
<sequence>MSTIRSHTPVLLIGAGLAGCTAALCLARRGVPVTMLTAETSEESANSWLAQGGIIYKADNEDAPSLENDILEAGWHHNNPDAARHLAVEGPKAVDAILRDLVHVPFDRSAEPGKENELDLTREGGHAKARIIHAADHTGRTIMEHMYAAVLKEPNITVLQGHTAIDLLTSHHHTRSMTYRYQLENTCCGAFVFNENTGNVETILADVTVLATGGVSRVFLHGTNASGAVGAGVAMASRAFVRLEGVEFVQFHPTTFFHVEPRRFLITEALRGEGARIINDKGERFLFKYDERGELAPRDIVSQAIMDELLKSGELCVFLDATQVEHDLETRFPTVLENCLIRGVDIRKEPIPVVPAAHYFCGGILTDLAGRTTLDRLYAIGECACTGLHGANRLASTSLLEALVWGRDAAASIAARFDKDGGLPSRLLDSIVDWESSGSEHNDDPALIAQDWASIKTTMWNYVGISRTEARLNRAFEELRDLSRHIYDFYHNTPMSKPLVDLFHGCQTAYSITQAALRNKHKIGCHNLMPSSGVPRTKR</sequence>
<dbReference type="Gene3D" id="3.90.700.10">
    <property type="entry name" value="Succinate dehydrogenase/fumarate reductase flavoprotein, catalytic domain"/>
    <property type="match status" value="1"/>
</dbReference>
<evidence type="ECO:0000256" key="1">
    <source>
        <dbReference type="ARBA" id="ARBA00001974"/>
    </source>
</evidence>
<evidence type="ECO:0000259" key="12">
    <source>
        <dbReference type="Pfam" id="PF00890"/>
    </source>
</evidence>